<gene>
    <name evidence="1" type="ORF">FGO68_gene13404</name>
</gene>
<evidence type="ECO:0000313" key="1">
    <source>
        <dbReference type="EMBL" id="TNV78046.1"/>
    </source>
</evidence>
<keyword evidence="2" id="KW-1185">Reference proteome</keyword>
<organism evidence="1 2">
    <name type="scientific">Halteria grandinella</name>
    <dbReference type="NCBI Taxonomy" id="5974"/>
    <lineage>
        <taxon>Eukaryota</taxon>
        <taxon>Sar</taxon>
        <taxon>Alveolata</taxon>
        <taxon>Ciliophora</taxon>
        <taxon>Intramacronucleata</taxon>
        <taxon>Spirotrichea</taxon>
        <taxon>Stichotrichia</taxon>
        <taxon>Sporadotrichida</taxon>
        <taxon>Halteriidae</taxon>
        <taxon>Halteria</taxon>
    </lineage>
</organism>
<accession>A0A8J8NMK8</accession>
<comment type="caution">
    <text evidence="1">The sequence shown here is derived from an EMBL/GenBank/DDBJ whole genome shotgun (WGS) entry which is preliminary data.</text>
</comment>
<dbReference type="AlphaFoldDB" id="A0A8J8NMK8"/>
<proteinExistence type="predicted"/>
<evidence type="ECO:0000313" key="2">
    <source>
        <dbReference type="Proteomes" id="UP000785679"/>
    </source>
</evidence>
<name>A0A8J8NMK8_HALGN</name>
<sequence length="191" mass="22451">MNILFEFLTCPTCHTFYDLGSRDPYSNKFSGEVKCRKCLNLIIASSDYYDYSENLPIRNLLQAYQEKKYPKLLCSICKCNFAKDFNKFTKRFLCPECTRQSDGGSEQIDFELIKSFSINIQIEAKYDYLLLGIKEACKRYIDAEIVFMNDDFAEMLKQFNMVKELMKKEGEEQPQAEGEVTLEKYLSFEFK</sequence>
<reference evidence="1" key="1">
    <citation type="submission" date="2019-06" db="EMBL/GenBank/DDBJ databases">
        <authorList>
            <person name="Zheng W."/>
        </authorList>
    </citation>
    <scope>NUCLEOTIDE SEQUENCE</scope>
    <source>
        <strain evidence="1">QDHG01</strain>
    </source>
</reference>
<dbReference type="Proteomes" id="UP000785679">
    <property type="component" value="Unassembled WGS sequence"/>
</dbReference>
<dbReference type="EMBL" id="RRYP01010982">
    <property type="protein sequence ID" value="TNV78046.1"/>
    <property type="molecule type" value="Genomic_DNA"/>
</dbReference>
<protein>
    <submittedName>
        <fullName evidence="1">Uncharacterized protein</fullName>
    </submittedName>
</protein>